<dbReference type="Proteomes" id="UP000789525">
    <property type="component" value="Unassembled WGS sequence"/>
</dbReference>
<feature type="non-terminal residue" evidence="1">
    <location>
        <position position="1"/>
    </location>
</feature>
<gene>
    <name evidence="1" type="ORF">ACOLOM_LOCUS9597</name>
</gene>
<name>A0ACA9P0E7_9GLOM</name>
<protein>
    <submittedName>
        <fullName evidence="1">11338_t:CDS:1</fullName>
    </submittedName>
</protein>
<organism evidence="1 2">
    <name type="scientific">Acaulospora colombiana</name>
    <dbReference type="NCBI Taxonomy" id="27376"/>
    <lineage>
        <taxon>Eukaryota</taxon>
        <taxon>Fungi</taxon>
        <taxon>Fungi incertae sedis</taxon>
        <taxon>Mucoromycota</taxon>
        <taxon>Glomeromycotina</taxon>
        <taxon>Glomeromycetes</taxon>
        <taxon>Diversisporales</taxon>
        <taxon>Acaulosporaceae</taxon>
        <taxon>Acaulospora</taxon>
    </lineage>
</organism>
<evidence type="ECO:0000313" key="2">
    <source>
        <dbReference type="Proteomes" id="UP000789525"/>
    </source>
</evidence>
<comment type="caution">
    <text evidence="1">The sequence shown here is derived from an EMBL/GenBank/DDBJ whole genome shotgun (WGS) entry which is preliminary data.</text>
</comment>
<proteinExistence type="predicted"/>
<dbReference type="EMBL" id="CAJVPT010028247">
    <property type="protein sequence ID" value="CAG8686525.1"/>
    <property type="molecule type" value="Genomic_DNA"/>
</dbReference>
<sequence length="627" mass="69897">ERGSRGVWPDQRDLMWRNLLVTALFWYGGNAIHLTVSGRGGNKTSDLLYGIMYEDINHSGDGGLYAELIRNRAFQGSATPTLEAYRAIGGVSLYIDTNNSLSTALPNVLRVDVPAGATGEVGFLNEGFWGINVEPQVYDASFYTKGFKVSSSNPSKWTQVSTKLVPTRPAPDTHNVFAVTFDAKKVAGKSVFFNLISLFPPTHNNRKNGLRPELMKALGDMKGSFLRFPGGNNLEGNHIQERWKWNETIGPLIDRPGRPGAWGYANTDGLGLLEYCLWAEDLGLELILGVYSGLSLSGTDIVPENQLAPFIQEALDEIEYVRGDATTKYGKLRAQHGHPRPFKLKFVEVGNEDWLSNGLESYNQYRLKAYNDAIKAKYPDITIIASTEQATARSEGMWIDTHLYLRPDGFYRRFNWFDNWDRRYPVFVGEYAAVQPNDPVDRTKEDAEWTSGAPRFAFPSLIAAVGEAVFTIGMERNADLVKLIAYAPVMQNVDSWQWVPDLISFNANPKDTVRSYSYFMQQLFSLNRGTKVLPVTIFWVASINENTGAYVLKFANYDGAATSITVKLPDASKKKGKVTTLTGPHPDAYNSINNSTSILKTKDIRATRESEFTVDLASWSVVVAVFT</sequence>
<accession>A0ACA9P0E7</accession>
<keyword evidence="2" id="KW-1185">Reference proteome</keyword>
<reference evidence="1" key="1">
    <citation type="submission" date="2021-06" db="EMBL/GenBank/DDBJ databases">
        <authorList>
            <person name="Kallberg Y."/>
            <person name="Tangrot J."/>
            <person name="Rosling A."/>
        </authorList>
    </citation>
    <scope>NUCLEOTIDE SEQUENCE</scope>
    <source>
        <strain evidence="1">CL356</strain>
    </source>
</reference>
<evidence type="ECO:0000313" key="1">
    <source>
        <dbReference type="EMBL" id="CAG8686525.1"/>
    </source>
</evidence>